<dbReference type="InterPro" id="IPR046193">
    <property type="entry name" value="DUF6221"/>
</dbReference>
<dbReference type="AlphaFoldDB" id="A0A3R9KPT0"/>
<organism evidence="1 2">
    <name type="scientific">Amycolatopsis eburnea</name>
    <dbReference type="NCBI Taxonomy" id="2267691"/>
    <lineage>
        <taxon>Bacteria</taxon>
        <taxon>Bacillati</taxon>
        <taxon>Actinomycetota</taxon>
        <taxon>Actinomycetes</taxon>
        <taxon>Pseudonocardiales</taxon>
        <taxon>Pseudonocardiaceae</taxon>
        <taxon>Amycolatopsis</taxon>
    </lineage>
</organism>
<reference evidence="1 2" key="1">
    <citation type="submission" date="2018-12" db="EMBL/GenBank/DDBJ databases">
        <title>Amycolatopsis eburnea sp. nov. actinomycete associate with arbuscular mycorrhiza fungal spore.</title>
        <authorList>
            <person name="Lumyong S."/>
            <person name="Chaiya L."/>
        </authorList>
    </citation>
    <scope>NUCLEOTIDE SEQUENCE [LARGE SCALE GENOMIC DNA]</scope>
    <source>
        <strain evidence="1 2">GLM-1</strain>
    </source>
</reference>
<gene>
    <name evidence="1" type="ORF">EIY87_09225</name>
</gene>
<accession>A0A3R9KPT0</accession>
<sequence>MGAVDDLVTWLRAQIDEDEREQAYLVGRVGRALADADLETYPGAYEARKEYYDGLAETALKAAGSDPARVLPEVEAKRKIIEAYERVSGEQRVDERALMTALKAGALRDIPQRQEAHRDTLGRRRGLELAVRLLALPYADRPGYLEAWRP</sequence>
<comment type="caution">
    <text evidence="1">The sequence shown here is derived from an EMBL/GenBank/DDBJ whole genome shotgun (WGS) entry which is preliminary data.</text>
</comment>
<evidence type="ECO:0000313" key="2">
    <source>
        <dbReference type="Proteomes" id="UP000267081"/>
    </source>
</evidence>
<dbReference type="Pfam" id="PF19730">
    <property type="entry name" value="DUF6221"/>
    <property type="match status" value="1"/>
</dbReference>
<dbReference type="EMBL" id="RSEC01000032">
    <property type="protein sequence ID" value="RSD21988.1"/>
    <property type="molecule type" value="Genomic_DNA"/>
</dbReference>
<evidence type="ECO:0000313" key="1">
    <source>
        <dbReference type="EMBL" id="RSD21988.1"/>
    </source>
</evidence>
<dbReference type="OrthoDB" id="4290974at2"/>
<dbReference type="Proteomes" id="UP000267081">
    <property type="component" value="Unassembled WGS sequence"/>
</dbReference>
<proteinExistence type="predicted"/>
<protein>
    <submittedName>
        <fullName evidence="1">Uncharacterized protein</fullName>
    </submittedName>
</protein>
<dbReference type="RefSeq" id="WP_125307238.1">
    <property type="nucleotide sequence ID" value="NZ_RSEC01000032.1"/>
</dbReference>
<keyword evidence="2" id="KW-1185">Reference proteome</keyword>
<name>A0A3R9KPT0_9PSEU</name>